<reference evidence="1" key="2">
    <citation type="submission" date="2022-01" db="EMBL/GenBank/DDBJ databases">
        <authorList>
            <person name="Yamashiro T."/>
            <person name="Shiraishi A."/>
            <person name="Satake H."/>
            <person name="Nakayama K."/>
        </authorList>
    </citation>
    <scope>NUCLEOTIDE SEQUENCE</scope>
</reference>
<evidence type="ECO:0000313" key="2">
    <source>
        <dbReference type="Proteomes" id="UP001151760"/>
    </source>
</evidence>
<dbReference type="Proteomes" id="UP001151760">
    <property type="component" value="Unassembled WGS sequence"/>
</dbReference>
<sequence length="128" mass="14398">MTLRDILRSSTPCSEEKLFGGKIGNGTLGEPNDGETMIEIPDEVLINETYDRVSSIISFTYPNILDNVSDSSYFQDRVILAPTHEVVDTINEHMLSMMPGEETVYFSSDSICESEETTNFDRRVTFSL</sequence>
<protein>
    <submittedName>
        <fullName evidence="1">ATP-dependent DNA helicase PIF1-like protein</fullName>
    </submittedName>
</protein>
<dbReference type="PANTHER" id="PTHR10492">
    <property type="match status" value="1"/>
</dbReference>
<keyword evidence="2" id="KW-1185">Reference proteome</keyword>
<reference evidence="1" key="1">
    <citation type="journal article" date="2022" name="Int. J. Mol. Sci.">
        <title>Draft Genome of Tanacetum Coccineum: Genomic Comparison of Closely Related Tanacetum-Family Plants.</title>
        <authorList>
            <person name="Yamashiro T."/>
            <person name="Shiraishi A."/>
            <person name="Nakayama K."/>
            <person name="Satake H."/>
        </authorList>
    </citation>
    <scope>NUCLEOTIDE SEQUENCE</scope>
</reference>
<name>A0ABQ5IIL3_9ASTR</name>
<gene>
    <name evidence="1" type="ORF">Tco_1110362</name>
</gene>
<dbReference type="EMBL" id="BQNB010020823">
    <property type="protein sequence ID" value="GJU00024.1"/>
    <property type="molecule type" value="Genomic_DNA"/>
</dbReference>
<comment type="caution">
    <text evidence="1">The sequence shown here is derived from an EMBL/GenBank/DDBJ whole genome shotgun (WGS) entry which is preliminary data.</text>
</comment>
<dbReference type="PANTHER" id="PTHR10492:SF57">
    <property type="entry name" value="ATP-DEPENDENT DNA HELICASE"/>
    <property type="match status" value="1"/>
</dbReference>
<organism evidence="1 2">
    <name type="scientific">Tanacetum coccineum</name>
    <dbReference type="NCBI Taxonomy" id="301880"/>
    <lineage>
        <taxon>Eukaryota</taxon>
        <taxon>Viridiplantae</taxon>
        <taxon>Streptophyta</taxon>
        <taxon>Embryophyta</taxon>
        <taxon>Tracheophyta</taxon>
        <taxon>Spermatophyta</taxon>
        <taxon>Magnoliopsida</taxon>
        <taxon>eudicotyledons</taxon>
        <taxon>Gunneridae</taxon>
        <taxon>Pentapetalae</taxon>
        <taxon>asterids</taxon>
        <taxon>campanulids</taxon>
        <taxon>Asterales</taxon>
        <taxon>Asteraceae</taxon>
        <taxon>Asteroideae</taxon>
        <taxon>Anthemideae</taxon>
        <taxon>Anthemidinae</taxon>
        <taxon>Tanacetum</taxon>
    </lineage>
</organism>
<evidence type="ECO:0000313" key="1">
    <source>
        <dbReference type="EMBL" id="GJU00024.1"/>
    </source>
</evidence>
<accession>A0ABQ5IIL3</accession>
<proteinExistence type="predicted"/>